<name>A0A175WHF2_9PEZI</name>
<dbReference type="OrthoDB" id="9983560at2759"/>
<dbReference type="AlphaFoldDB" id="A0A175WHF2"/>
<comment type="caution">
    <text evidence="5">The sequence shown here is derived from an EMBL/GenBank/DDBJ whole genome shotgun (WGS) entry which is preliminary data.</text>
</comment>
<dbReference type="SUPFAM" id="SSF56176">
    <property type="entry name" value="FAD-binding/transporter-associated domain-like"/>
    <property type="match status" value="1"/>
</dbReference>
<gene>
    <name evidence="5" type="ORF">MMYC01_200400</name>
</gene>
<dbReference type="Pfam" id="PF01565">
    <property type="entry name" value="FAD_binding_4"/>
    <property type="match status" value="1"/>
</dbReference>
<evidence type="ECO:0000313" key="5">
    <source>
        <dbReference type="EMBL" id="KXX82982.1"/>
    </source>
</evidence>
<dbReference type="InterPro" id="IPR006094">
    <property type="entry name" value="Oxid_FAD_bind_N"/>
</dbReference>
<dbReference type="VEuPathDB" id="FungiDB:MMYC01_200400"/>
<keyword evidence="6" id="KW-1185">Reference proteome</keyword>
<dbReference type="PROSITE" id="PS51387">
    <property type="entry name" value="FAD_PCMH"/>
    <property type="match status" value="1"/>
</dbReference>
<reference evidence="5 6" key="1">
    <citation type="journal article" date="2016" name="Genome Announc.">
        <title>Genome Sequence of Madurella mycetomatis mm55, Isolated from a Human Mycetoma Case in Sudan.</title>
        <authorList>
            <person name="Smit S."/>
            <person name="Derks M.F."/>
            <person name="Bervoets S."/>
            <person name="Fahal A."/>
            <person name="van Leeuwen W."/>
            <person name="van Belkum A."/>
            <person name="van de Sande W.W."/>
        </authorList>
    </citation>
    <scope>NUCLEOTIDE SEQUENCE [LARGE SCALE GENOMIC DNA]</scope>
    <source>
        <strain evidence="6">mm55</strain>
    </source>
</reference>
<evidence type="ECO:0000256" key="3">
    <source>
        <dbReference type="SAM" id="SignalP"/>
    </source>
</evidence>
<proteinExistence type="inferred from homology"/>
<dbReference type="InterPro" id="IPR050432">
    <property type="entry name" value="FAD-linked_Oxidoreductases_BP"/>
</dbReference>
<dbReference type="Proteomes" id="UP000078237">
    <property type="component" value="Unassembled WGS sequence"/>
</dbReference>
<sequence length="638" mass="69303">MQIPRALSFLFFVLSAEAINFPYESTVLNEEDIGDFSAIAFGNLTSAPSTYQGPRCKVQPEDASWPSEEQWARFNATVGGNLLKPYPVGAACYPDRPEYDNETCAYLVGPATTTRFFFNDPLTALTTWGEGATCVQLLDTAGRTCTQGGFPVYVVNASSVRDIQAAVNFARNQNLRLVIKNTGHDFIAKSTGRGALSVWTHFLKGIEFLSDYSIGEYDGAAARISAGIEAWETHNAMADAGNITVVTSLDPTVGNGGGWVLGGGHGPLTSLRGLGADQVLSLNVVTADGRFITADLNQNQDLFFALRGGGGGTFGIVTSMIVKAWPERTNVGGLTFYLATGPGEVTLPSGRGYPSSPPVHIADADTFWKAYRTYLGFTKEIVDAGGFGFGDVNPQGNDTYVFVGTITLPSFPADRMRDFYTPLFGSLAEIGVNVPNPRHGFLPYAQRGVGVTPTSFPGSPADRLFISRLLPRGLWANATRLDAVAQVNRENAEMGYRVTLRAYGPSAEVAGYPGNTTSAVNPAMRDMVIHCVTFKEEPVDVLPPAEFRSEHAKLRDRINELVRLTPESGSYFNEADILEPDWQQSFWGEHYPRLLQIKKEVDPWGLFWAPKTVGSEDWEVITEHGLPTQNGPLCRTGE</sequence>
<dbReference type="InterPro" id="IPR016166">
    <property type="entry name" value="FAD-bd_PCMH"/>
</dbReference>
<dbReference type="PANTHER" id="PTHR13878:SF91">
    <property type="entry name" value="FAD BINDING DOMAIN PROTEIN (AFU_ORTHOLOGUE AFUA_6G12070)-RELATED"/>
    <property type="match status" value="1"/>
</dbReference>
<comment type="similarity">
    <text evidence="1">Belongs to the oxygen-dependent FAD-linked oxidoreductase family.</text>
</comment>
<organism evidence="5 6">
    <name type="scientific">Madurella mycetomatis</name>
    <dbReference type="NCBI Taxonomy" id="100816"/>
    <lineage>
        <taxon>Eukaryota</taxon>
        <taxon>Fungi</taxon>
        <taxon>Dikarya</taxon>
        <taxon>Ascomycota</taxon>
        <taxon>Pezizomycotina</taxon>
        <taxon>Sordariomycetes</taxon>
        <taxon>Sordariomycetidae</taxon>
        <taxon>Sordariales</taxon>
        <taxon>Sordariales incertae sedis</taxon>
        <taxon>Madurella</taxon>
    </lineage>
</organism>
<dbReference type="GO" id="GO:0071949">
    <property type="term" value="F:FAD binding"/>
    <property type="evidence" value="ECO:0007669"/>
    <property type="project" value="InterPro"/>
</dbReference>
<accession>A0A175WHF2</accession>
<dbReference type="Gene3D" id="3.40.462.20">
    <property type="match status" value="1"/>
</dbReference>
<feature type="chain" id="PRO_5008044028" evidence="3">
    <location>
        <begin position="19"/>
        <end position="638"/>
    </location>
</feature>
<feature type="domain" description="FAD-binding PCMH-type" evidence="4">
    <location>
        <begin position="147"/>
        <end position="327"/>
    </location>
</feature>
<dbReference type="InterPro" id="IPR036318">
    <property type="entry name" value="FAD-bd_PCMH-like_sf"/>
</dbReference>
<dbReference type="EMBL" id="LCTW02000005">
    <property type="protein sequence ID" value="KXX82982.1"/>
    <property type="molecule type" value="Genomic_DNA"/>
</dbReference>
<evidence type="ECO:0000256" key="2">
    <source>
        <dbReference type="ARBA" id="ARBA00023002"/>
    </source>
</evidence>
<evidence type="ECO:0000256" key="1">
    <source>
        <dbReference type="ARBA" id="ARBA00005466"/>
    </source>
</evidence>
<evidence type="ECO:0000259" key="4">
    <source>
        <dbReference type="PROSITE" id="PS51387"/>
    </source>
</evidence>
<dbReference type="InterPro" id="IPR012951">
    <property type="entry name" value="BBE"/>
</dbReference>
<feature type="signal peptide" evidence="3">
    <location>
        <begin position="1"/>
        <end position="18"/>
    </location>
</feature>
<dbReference type="Gene3D" id="3.30.465.10">
    <property type="match status" value="2"/>
</dbReference>
<evidence type="ECO:0000313" key="6">
    <source>
        <dbReference type="Proteomes" id="UP000078237"/>
    </source>
</evidence>
<dbReference type="GO" id="GO:0016491">
    <property type="term" value="F:oxidoreductase activity"/>
    <property type="evidence" value="ECO:0007669"/>
    <property type="project" value="UniProtKB-KW"/>
</dbReference>
<dbReference type="PANTHER" id="PTHR13878">
    <property type="entry name" value="GULONOLACTONE OXIDASE"/>
    <property type="match status" value="1"/>
</dbReference>
<keyword evidence="3" id="KW-0732">Signal</keyword>
<keyword evidence="2" id="KW-0560">Oxidoreductase</keyword>
<protein>
    <submittedName>
        <fullName evidence="5">6-hydroxy-D-nicotine oxidase</fullName>
    </submittedName>
</protein>
<dbReference type="Pfam" id="PF08031">
    <property type="entry name" value="BBE"/>
    <property type="match status" value="1"/>
</dbReference>
<dbReference type="InterPro" id="IPR016169">
    <property type="entry name" value="FAD-bd_PCMH_sub2"/>
</dbReference>